<evidence type="ECO:0000313" key="3">
    <source>
        <dbReference type="EMBL" id="EGF77385.1"/>
    </source>
</evidence>
<dbReference type="InParanoid" id="F4PBW0"/>
<accession>F4PBW0</accession>
<organism evidence="3 4">
    <name type="scientific">Batrachochytrium dendrobatidis (strain JAM81 / FGSC 10211)</name>
    <name type="common">Frog chytrid fungus</name>
    <dbReference type="NCBI Taxonomy" id="684364"/>
    <lineage>
        <taxon>Eukaryota</taxon>
        <taxon>Fungi</taxon>
        <taxon>Fungi incertae sedis</taxon>
        <taxon>Chytridiomycota</taxon>
        <taxon>Chytridiomycota incertae sedis</taxon>
        <taxon>Chytridiomycetes</taxon>
        <taxon>Rhizophydiales</taxon>
        <taxon>Rhizophydiales incertae sedis</taxon>
        <taxon>Batrachochytrium</taxon>
    </lineage>
</organism>
<feature type="compositionally biased region" description="Basic and acidic residues" evidence="1">
    <location>
        <begin position="94"/>
        <end position="104"/>
    </location>
</feature>
<dbReference type="EMBL" id="GL882892">
    <property type="protein sequence ID" value="EGF77385.1"/>
    <property type="molecule type" value="Genomic_DNA"/>
</dbReference>
<feature type="compositionally biased region" description="Basic residues" evidence="1">
    <location>
        <begin position="155"/>
        <end position="172"/>
    </location>
</feature>
<sequence>MKLVQWSIVLGFSSMALAAVPSDSPEDNPNLQRRALELELPEQDVHMFARSPMPQVLDSDSMPGGSGQSDSLSQRRLIRQQNLEKIERMTVERDKLQKSLDAKRAKLRSGLSPNDPDWMSPGLKKSLGMVQKAKEKQEQKAARKLRKQSENQNQGRKKGLMSRIRGAFKGKPKGTPSATKAQKKAARAARHERIDKKYDTRMQRLKEKQAARAQVIAQKRAQFSSSFGKMMGK</sequence>
<dbReference type="AlphaFoldDB" id="F4PBW0"/>
<keyword evidence="4" id="KW-1185">Reference proteome</keyword>
<evidence type="ECO:0000256" key="2">
    <source>
        <dbReference type="SAM" id="SignalP"/>
    </source>
</evidence>
<protein>
    <submittedName>
        <fullName evidence="3">Uncharacterized protein</fullName>
    </submittedName>
</protein>
<feature type="compositionally biased region" description="Basic and acidic residues" evidence="1">
    <location>
        <begin position="132"/>
        <end position="141"/>
    </location>
</feature>
<proteinExistence type="predicted"/>
<dbReference type="Proteomes" id="UP000007241">
    <property type="component" value="Unassembled WGS sequence"/>
</dbReference>
<dbReference type="RefSeq" id="XP_006682060.1">
    <property type="nucleotide sequence ID" value="XM_006681997.1"/>
</dbReference>
<name>F4PBW0_BATDJ</name>
<feature type="region of interest" description="Disordered" evidence="1">
    <location>
        <begin position="20"/>
        <end position="75"/>
    </location>
</feature>
<reference evidence="3 4" key="1">
    <citation type="submission" date="2009-12" db="EMBL/GenBank/DDBJ databases">
        <title>The draft genome of Batrachochytrium dendrobatidis.</title>
        <authorList>
            <consortium name="US DOE Joint Genome Institute (JGI-PGF)"/>
            <person name="Kuo A."/>
            <person name="Salamov A."/>
            <person name="Schmutz J."/>
            <person name="Lucas S."/>
            <person name="Pitluck S."/>
            <person name="Rosenblum E."/>
            <person name="Stajich J."/>
            <person name="Eisen M."/>
            <person name="Grigoriev I.V."/>
        </authorList>
    </citation>
    <scope>NUCLEOTIDE SEQUENCE [LARGE SCALE GENOMIC DNA]</scope>
    <source>
        <strain evidence="4">JAM81 / FGSC 10211</strain>
    </source>
</reference>
<evidence type="ECO:0000256" key="1">
    <source>
        <dbReference type="SAM" id="MobiDB-lite"/>
    </source>
</evidence>
<gene>
    <name evidence="3" type="ORF">BATDEDRAFT_91869</name>
</gene>
<dbReference type="HOGENOM" id="CLU_1189712_0_0_1"/>
<feature type="compositionally biased region" description="Basic and acidic residues" evidence="1">
    <location>
        <begin position="189"/>
        <end position="210"/>
    </location>
</feature>
<keyword evidence="2" id="KW-0732">Signal</keyword>
<feature type="chain" id="PRO_5003319123" evidence="2">
    <location>
        <begin position="19"/>
        <end position="233"/>
    </location>
</feature>
<evidence type="ECO:0000313" key="4">
    <source>
        <dbReference type="Proteomes" id="UP000007241"/>
    </source>
</evidence>
<dbReference type="GeneID" id="18244419"/>
<feature type="region of interest" description="Disordered" evidence="1">
    <location>
        <begin position="94"/>
        <end position="233"/>
    </location>
</feature>
<feature type="signal peptide" evidence="2">
    <location>
        <begin position="1"/>
        <end position="18"/>
    </location>
</feature>